<feature type="region of interest" description="Disordered" evidence="1">
    <location>
        <begin position="23"/>
        <end position="97"/>
    </location>
</feature>
<evidence type="ECO:0000313" key="2">
    <source>
        <dbReference type="EMBL" id="GAA2387032.1"/>
    </source>
</evidence>
<gene>
    <name evidence="2" type="ORF">GCM10010420_07470</name>
</gene>
<keyword evidence="3" id="KW-1185">Reference proteome</keyword>
<proteinExistence type="predicted"/>
<evidence type="ECO:0000313" key="3">
    <source>
        <dbReference type="Proteomes" id="UP001500058"/>
    </source>
</evidence>
<protein>
    <submittedName>
        <fullName evidence="2">Uncharacterized protein</fullName>
    </submittedName>
</protein>
<feature type="compositionally biased region" description="Low complexity" evidence="1">
    <location>
        <begin position="26"/>
        <end position="44"/>
    </location>
</feature>
<accession>A0ABP5USN6</accession>
<organism evidence="2 3">
    <name type="scientific">Streptomyces glaucosporus</name>
    <dbReference type="NCBI Taxonomy" id="284044"/>
    <lineage>
        <taxon>Bacteria</taxon>
        <taxon>Bacillati</taxon>
        <taxon>Actinomycetota</taxon>
        <taxon>Actinomycetes</taxon>
        <taxon>Kitasatosporales</taxon>
        <taxon>Streptomycetaceae</taxon>
        <taxon>Streptomyces</taxon>
    </lineage>
</organism>
<evidence type="ECO:0000256" key="1">
    <source>
        <dbReference type="SAM" id="MobiDB-lite"/>
    </source>
</evidence>
<name>A0ABP5USN6_9ACTN</name>
<dbReference type="EMBL" id="BAAATJ010000002">
    <property type="protein sequence ID" value="GAA2387032.1"/>
    <property type="molecule type" value="Genomic_DNA"/>
</dbReference>
<sequence>MDVCELGVESHAETICAAVSASTRYPGFPGAPGSARGRPGRTSADGTRNRTGGFRISGTRTSPDGQDPGRRVPGQRDPDQRDSAIPAAKEVSHTGRE</sequence>
<comment type="caution">
    <text evidence="2">The sequence shown here is derived from an EMBL/GenBank/DDBJ whole genome shotgun (WGS) entry which is preliminary data.</text>
</comment>
<feature type="compositionally biased region" description="Basic and acidic residues" evidence="1">
    <location>
        <begin position="67"/>
        <end position="82"/>
    </location>
</feature>
<reference evidence="3" key="1">
    <citation type="journal article" date="2019" name="Int. J. Syst. Evol. Microbiol.">
        <title>The Global Catalogue of Microorganisms (GCM) 10K type strain sequencing project: providing services to taxonomists for standard genome sequencing and annotation.</title>
        <authorList>
            <consortium name="The Broad Institute Genomics Platform"/>
            <consortium name="The Broad Institute Genome Sequencing Center for Infectious Disease"/>
            <person name="Wu L."/>
            <person name="Ma J."/>
        </authorList>
    </citation>
    <scope>NUCLEOTIDE SEQUENCE [LARGE SCALE GENOMIC DNA]</scope>
    <source>
        <strain evidence="3">JCM 6921</strain>
    </source>
</reference>
<dbReference type="Proteomes" id="UP001500058">
    <property type="component" value="Unassembled WGS sequence"/>
</dbReference>